<dbReference type="EMBL" id="FN648819">
    <property type="protein sequence ID" value="CBN74980.1"/>
    <property type="molecule type" value="Genomic_DNA"/>
</dbReference>
<name>D8LQV3_ECTSI</name>
<dbReference type="GO" id="GO:0046872">
    <property type="term" value="F:metal ion binding"/>
    <property type="evidence" value="ECO:0007669"/>
    <property type="project" value="UniProtKB-KW"/>
</dbReference>
<dbReference type="GO" id="GO:0005737">
    <property type="term" value="C:cytoplasm"/>
    <property type="evidence" value="ECO:0007669"/>
    <property type="project" value="TreeGrafter"/>
</dbReference>
<dbReference type="Pfam" id="PF00478">
    <property type="entry name" value="IMPDH"/>
    <property type="match status" value="1"/>
</dbReference>
<dbReference type="AlphaFoldDB" id="D8LQV3"/>
<feature type="binding site" description="in other chain" evidence="6">
    <location>
        <position position="331"/>
    </location>
    <ligand>
        <name>K(+)</name>
        <dbReference type="ChEBI" id="CHEBI:29103"/>
        <note>ligand shared between two tetrameric partners</note>
    </ligand>
</feature>
<proteinExistence type="inferred from homology"/>
<dbReference type="InParanoid" id="D8LQV3"/>
<dbReference type="eggNOG" id="KOG2550">
    <property type="taxonomic scope" value="Eukaryota"/>
</dbReference>
<evidence type="ECO:0000256" key="2">
    <source>
        <dbReference type="ARBA" id="ARBA00022723"/>
    </source>
</evidence>
<keyword evidence="5" id="KW-0520">NAD</keyword>
<evidence type="ECO:0000259" key="8">
    <source>
        <dbReference type="PROSITE" id="PS51371"/>
    </source>
</evidence>
<feature type="binding site" evidence="5">
    <location>
        <begin position="327"/>
        <end position="329"/>
    </location>
    <ligand>
        <name>NAD(+)</name>
        <dbReference type="ChEBI" id="CHEBI:57540"/>
    </ligand>
</feature>
<dbReference type="InterPro" id="IPR046342">
    <property type="entry name" value="CBS_dom_sf"/>
</dbReference>
<evidence type="ECO:0000256" key="6">
    <source>
        <dbReference type="PIRSR" id="PIRSR000130-4"/>
    </source>
</evidence>
<dbReference type="SMART" id="SM00116">
    <property type="entry name" value="CBS"/>
    <property type="match status" value="2"/>
</dbReference>
<keyword evidence="3" id="KW-0560">Oxidoreductase</keyword>
<keyword evidence="4 7" id="KW-0129">CBS domain</keyword>
<feature type="domain" description="CBS" evidence="8">
    <location>
        <begin position="118"/>
        <end position="179"/>
    </location>
</feature>
<organism evidence="9 10">
    <name type="scientific">Ectocarpus siliculosus</name>
    <name type="common">Brown alga</name>
    <name type="synonym">Conferva siliculosa</name>
    <dbReference type="NCBI Taxonomy" id="2880"/>
    <lineage>
        <taxon>Eukaryota</taxon>
        <taxon>Sar</taxon>
        <taxon>Stramenopiles</taxon>
        <taxon>Ochrophyta</taxon>
        <taxon>PX clade</taxon>
        <taxon>Phaeophyceae</taxon>
        <taxon>Ectocarpales</taxon>
        <taxon>Ectocarpaceae</taxon>
        <taxon>Ectocarpus</taxon>
    </lineage>
</organism>
<dbReference type="GO" id="GO:0003938">
    <property type="term" value="F:IMP dehydrogenase activity"/>
    <property type="evidence" value="ECO:0007669"/>
    <property type="project" value="InterPro"/>
</dbReference>
<dbReference type="InterPro" id="IPR005990">
    <property type="entry name" value="IMP_DH"/>
</dbReference>
<dbReference type="PANTHER" id="PTHR11911">
    <property type="entry name" value="INOSINE-5-MONOPHOSPHATE DEHYDROGENASE RELATED"/>
    <property type="match status" value="1"/>
</dbReference>
<dbReference type="STRING" id="2880.D8LQV3"/>
<dbReference type="CDD" id="cd00381">
    <property type="entry name" value="IMPDH"/>
    <property type="match status" value="1"/>
</dbReference>
<feature type="binding site" description="in other chain" evidence="6">
    <location>
        <position position="329"/>
    </location>
    <ligand>
        <name>K(+)</name>
        <dbReference type="ChEBI" id="CHEBI:29103"/>
        <note>ligand shared between two tetrameric partners</note>
    </ligand>
</feature>
<dbReference type="CDD" id="cd04601">
    <property type="entry name" value="CBS_pair_IMPDH"/>
    <property type="match status" value="1"/>
</dbReference>
<keyword evidence="6" id="KW-0630">Potassium</keyword>
<dbReference type="SMART" id="SM01240">
    <property type="entry name" value="IMPDH"/>
    <property type="match status" value="1"/>
</dbReference>
<evidence type="ECO:0000256" key="3">
    <source>
        <dbReference type="ARBA" id="ARBA00023002"/>
    </source>
</evidence>
<dbReference type="SUPFAM" id="SSF51412">
    <property type="entry name" value="Inosine monophosphate dehydrogenase (IMPDH)"/>
    <property type="match status" value="1"/>
</dbReference>
<dbReference type="GO" id="GO:0006183">
    <property type="term" value="P:GTP biosynthetic process"/>
    <property type="evidence" value="ECO:0007669"/>
    <property type="project" value="TreeGrafter"/>
</dbReference>
<dbReference type="SUPFAM" id="SSF54631">
    <property type="entry name" value="CBS-domain pair"/>
    <property type="match status" value="1"/>
</dbReference>
<keyword evidence="10" id="KW-1185">Reference proteome</keyword>
<evidence type="ECO:0000313" key="10">
    <source>
        <dbReference type="Proteomes" id="UP000002630"/>
    </source>
</evidence>
<protein>
    <recommendedName>
        <fullName evidence="8">CBS domain-containing protein</fullName>
    </recommendedName>
</protein>
<keyword evidence="2" id="KW-0479">Metal-binding</keyword>
<dbReference type="InterPro" id="IPR013785">
    <property type="entry name" value="Aldolase_TIM"/>
</dbReference>
<gene>
    <name evidence="9" type="ORF">Esi_0060_0117</name>
</gene>
<evidence type="ECO:0000256" key="7">
    <source>
        <dbReference type="PROSITE-ProRule" id="PRU00703"/>
    </source>
</evidence>
<dbReference type="PANTHER" id="PTHR11911:SF111">
    <property type="entry name" value="INOSINE-5'-MONOPHOSPHATE DEHYDROGENASE"/>
    <property type="match status" value="1"/>
</dbReference>
<feature type="domain" description="CBS" evidence="8">
    <location>
        <begin position="181"/>
        <end position="239"/>
    </location>
</feature>
<comment type="similarity">
    <text evidence="1">Belongs to the IMPDH/GMPR family.</text>
</comment>
<accession>D8LQV3</accession>
<dbReference type="Proteomes" id="UP000002630">
    <property type="component" value="Linkage Group LG25"/>
</dbReference>
<dbReference type="PROSITE" id="PS51371">
    <property type="entry name" value="CBS"/>
    <property type="match status" value="2"/>
</dbReference>
<dbReference type="InterPro" id="IPR001093">
    <property type="entry name" value="IMP_DH_GMPRt"/>
</dbReference>
<dbReference type="PIRSF" id="PIRSF000130">
    <property type="entry name" value="IMPDH"/>
    <property type="match status" value="1"/>
</dbReference>
<evidence type="ECO:0000256" key="5">
    <source>
        <dbReference type="PIRSR" id="PIRSR000130-3"/>
    </source>
</evidence>
<dbReference type="EMBL" id="FN649750">
    <property type="protein sequence ID" value="CBN74980.1"/>
    <property type="molecule type" value="Genomic_DNA"/>
</dbReference>
<evidence type="ECO:0000256" key="1">
    <source>
        <dbReference type="ARBA" id="ARBA00005502"/>
    </source>
</evidence>
<dbReference type="InterPro" id="IPR000644">
    <property type="entry name" value="CBS_dom"/>
</dbReference>
<dbReference type="Gene3D" id="3.20.20.70">
    <property type="entry name" value="Aldolase class I"/>
    <property type="match status" value="1"/>
</dbReference>
<dbReference type="OrthoDB" id="418595at2759"/>
<dbReference type="FunFam" id="3.20.20.70:FF:000424">
    <property type="entry name" value="Inosine-5'-monophosphate dehydrogenase 2"/>
    <property type="match status" value="1"/>
</dbReference>
<reference evidence="9 10" key="1">
    <citation type="journal article" date="2010" name="Nature">
        <title>The Ectocarpus genome and the independent evolution of multicellularity in brown algae.</title>
        <authorList>
            <person name="Cock J.M."/>
            <person name="Sterck L."/>
            <person name="Rouze P."/>
            <person name="Scornet D."/>
            <person name="Allen A.E."/>
            <person name="Amoutzias G."/>
            <person name="Anthouard V."/>
            <person name="Artiguenave F."/>
            <person name="Aury J.M."/>
            <person name="Badger J.H."/>
            <person name="Beszteri B."/>
            <person name="Billiau K."/>
            <person name="Bonnet E."/>
            <person name="Bothwell J.H."/>
            <person name="Bowler C."/>
            <person name="Boyen C."/>
            <person name="Brownlee C."/>
            <person name="Carrano C.J."/>
            <person name="Charrier B."/>
            <person name="Cho G.Y."/>
            <person name="Coelho S.M."/>
            <person name="Collen J."/>
            <person name="Corre E."/>
            <person name="Da Silva C."/>
            <person name="Delage L."/>
            <person name="Delaroque N."/>
            <person name="Dittami S.M."/>
            <person name="Doulbeau S."/>
            <person name="Elias M."/>
            <person name="Farnham G."/>
            <person name="Gachon C.M."/>
            <person name="Gschloessl B."/>
            <person name="Heesch S."/>
            <person name="Jabbari K."/>
            <person name="Jubin C."/>
            <person name="Kawai H."/>
            <person name="Kimura K."/>
            <person name="Kloareg B."/>
            <person name="Kupper F.C."/>
            <person name="Lang D."/>
            <person name="Le Bail A."/>
            <person name="Leblanc C."/>
            <person name="Lerouge P."/>
            <person name="Lohr M."/>
            <person name="Lopez P.J."/>
            <person name="Martens C."/>
            <person name="Maumus F."/>
            <person name="Michel G."/>
            <person name="Miranda-Saavedra D."/>
            <person name="Morales J."/>
            <person name="Moreau H."/>
            <person name="Motomura T."/>
            <person name="Nagasato C."/>
            <person name="Napoli C.A."/>
            <person name="Nelson D.R."/>
            <person name="Nyvall-Collen P."/>
            <person name="Peters A.F."/>
            <person name="Pommier C."/>
            <person name="Potin P."/>
            <person name="Poulain J."/>
            <person name="Quesneville H."/>
            <person name="Read B."/>
            <person name="Rensing S.A."/>
            <person name="Ritter A."/>
            <person name="Rousvoal S."/>
            <person name="Samanta M."/>
            <person name="Samson G."/>
            <person name="Schroeder D.C."/>
            <person name="Segurens B."/>
            <person name="Strittmatter M."/>
            <person name="Tonon T."/>
            <person name="Tregear J.W."/>
            <person name="Valentin K."/>
            <person name="von Dassow P."/>
            <person name="Yamagishi T."/>
            <person name="Van de Peer Y."/>
            <person name="Wincker P."/>
        </authorList>
    </citation>
    <scope>NUCLEOTIDE SEQUENCE [LARGE SCALE GENOMIC DNA]</scope>
    <source>
        <strain evidence="10">Ec32 / CCAP1310/4</strain>
    </source>
</reference>
<evidence type="ECO:0000256" key="4">
    <source>
        <dbReference type="ARBA" id="ARBA00023122"/>
    </source>
</evidence>
<evidence type="ECO:0000313" key="9">
    <source>
        <dbReference type="EMBL" id="CBN74980.1"/>
    </source>
</evidence>
<sequence length="528" mass="56370">MSSVTIGDVTLSEEELQDGFSAETIFATPGSRGFTFDDIIALPGSIDFGVEEVALDTRITRNIPMAFPFASAAMDTVTESKMAIAMALQGCIGVLHGNCPPLEQVKLVQRVKGYENGFISNPAVMSPTCTVADLDDLKAERNISGVPITEDGSIGSKLVGLCTKRDLDLVDERHEPLSEHMTPVDDLILGREGCSLEEAQEIIKVSKKGYLPIVDAEGNLCALTTRTDLLKTRDFPHSTKDPLTGKLRVAAAVGAGPDDRDRIAMLVEAGVDVLVIDERNGDTTEQIDQVRHIKAKYPKVDVIGGNVVTRSQALALLDAGVDAVRVGMGAGSVSTTQQVRAVGRAQISSVYHVRAVGRAQISAVYHVSKLARAYGVPVIADGGIMNTGCGIKALGMGASVLMMGSLLAGTEEAPGEYFYQQGMRLKHYHALTSVESQQNARARDAAMAAAKGTSGVSGVVVDRGSLHRFVPYMAQSVRHGFQDMGVKSLADLHAEVYEGTIRFEIRSPSAQKEGGVHDLHSYSRKLYA</sequence>